<evidence type="ECO:0000313" key="1">
    <source>
        <dbReference type="EMBL" id="QUS40608.1"/>
    </source>
</evidence>
<protein>
    <submittedName>
        <fullName evidence="1">Uncharacterized protein</fullName>
    </submittedName>
</protein>
<proteinExistence type="predicted"/>
<dbReference type="Proteomes" id="UP000682843">
    <property type="component" value="Chromosome"/>
</dbReference>
<dbReference type="EMBL" id="CP036498">
    <property type="protein sequence ID" value="QUS40608.1"/>
    <property type="molecule type" value="Genomic_DNA"/>
</dbReference>
<sequence>MSLLILKSPPKGLFWAAPSDGDTDFTPEDPLALDYLGQQVGLWLFRDVTTRTSRAQNYAVVLYGLDLADKALSQYGYPSDDAMRIRLFERWERFWALATLQYREGAVPSGDADAMRGILGVKRHWTPGNKPLPLDFTLISRQSELGGLGAYLSSLRRYGLVVEGSLRVTDRARGILESFWSEPGKRDSAKLYEAYALEALNLDESVIARESGAVTLGGLGRRSRLSVLGEQGRTQQQDRLWDALFEQARDGSTLPLAQQLIRASAHGILDTETLIDGMLAERWAPVPAAVSAKLQAARAFGCLAKEVLGRFNRAYGYVHDHGWAADAADVAHEAFPAGEMARLRSFCADMLSVADVVRFRKLQFHGPDFVTLVGRLISASDASDALNQLLAYHRAVQRTRRGGGAWLRDQQGKLVLQVADYGGYRYPIAFPDLKFGVVRRLLSDLGRIA</sequence>
<accession>A0ABX8ADW1</accession>
<dbReference type="RefSeq" id="WP_211909196.1">
    <property type="nucleotide sequence ID" value="NZ_CP036498.1"/>
</dbReference>
<keyword evidence="2" id="KW-1185">Reference proteome</keyword>
<organism evidence="1 2">
    <name type="scientific">Tardiphaga alba</name>
    <dbReference type="NCBI Taxonomy" id="340268"/>
    <lineage>
        <taxon>Bacteria</taxon>
        <taxon>Pseudomonadati</taxon>
        <taxon>Pseudomonadota</taxon>
        <taxon>Alphaproteobacteria</taxon>
        <taxon>Hyphomicrobiales</taxon>
        <taxon>Nitrobacteraceae</taxon>
        <taxon>Tardiphaga</taxon>
    </lineage>
</organism>
<name>A0ABX8ADW1_9BRAD</name>
<reference evidence="1 2" key="1">
    <citation type="submission" date="2019-02" db="EMBL/GenBank/DDBJ databases">
        <title>Emended description of the genus Rhodopseudomonas and description of Rhodopseudomonas albus sp. nov., a non-phototrophic, heavy-metal-tolerant bacterium isolated from garden soil.</title>
        <authorList>
            <person name="Bao Z."/>
            <person name="Cao W.W."/>
            <person name="Sato Y."/>
            <person name="Nishizawa T."/>
            <person name="Zhao J."/>
            <person name="Guo Y."/>
            <person name="Ohta H."/>
        </authorList>
    </citation>
    <scope>NUCLEOTIDE SEQUENCE [LARGE SCALE GENOMIC DNA]</scope>
    <source>
        <strain evidence="1 2">SK50-23</strain>
    </source>
</reference>
<evidence type="ECO:0000313" key="2">
    <source>
        <dbReference type="Proteomes" id="UP000682843"/>
    </source>
</evidence>
<gene>
    <name evidence="1" type="ORF">RPMA_18525</name>
</gene>